<keyword evidence="8" id="KW-1185">Reference proteome</keyword>
<dbReference type="EMBL" id="BLAH01000103">
    <property type="protein sequence ID" value="GES38860.1"/>
    <property type="molecule type" value="Genomic_DNA"/>
</dbReference>
<reference evidence="6" key="2">
    <citation type="submission" date="2019-10" db="EMBL/GenBank/DDBJ databases">
        <title>Draft genome sequence of Rhodococcus aetherivorans JCM 14343.</title>
        <authorList>
            <person name="Inoue D."/>
            <person name="Nakazawa M."/>
            <person name="Yamamoto N."/>
            <person name="Sei K."/>
            <person name="Ike M."/>
        </authorList>
    </citation>
    <scope>NUCLEOTIDE SEQUENCE</scope>
    <source>
        <strain evidence="6">JCM 14343</strain>
    </source>
</reference>
<evidence type="ECO:0000256" key="4">
    <source>
        <dbReference type="PROSITE-ProRule" id="PRU00335"/>
    </source>
</evidence>
<dbReference type="InterPro" id="IPR009057">
    <property type="entry name" value="Homeodomain-like_sf"/>
</dbReference>
<dbReference type="PANTHER" id="PTHR30055">
    <property type="entry name" value="HTH-TYPE TRANSCRIPTIONAL REGULATOR RUTR"/>
    <property type="match status" value="1"/>
</dbReference>
<evidence type="ECO:0000313" key="6">
    <source>
        <dbReference type="EMBL" id="GES38860.1"/>
    </source>
</evidence>
<evidence type="ECO:0000256" key="1">
    <source>
        <dbReference type="ARBA" id="ARBA00023015"/>
    </source>
</evidence>
<dbReference type="PROSITE" id="PS50977">
    <property type="entry name" value="HTH_TETR_2"/>
    <property type="match status" value="1"/>
</dbReference>
<dbReference type="RefSeq" id="WP_006933647.1">
    <property type="nucleotide sequence ID" value="NZ_BAAAYP010000012.1"/>
</dbReference>
<dbReference type="Pfam" id="PF17754">
    <property type="entry name" value="TetR_C_14"/>
    <property type="match status" value="1"/>
</dbReference>
<evidence type="ECO:0000259" key="5">
    <source>
        <dbReference type="PROSITE" id="PS50977"/>
    </source>
</evidence>
<dbReference type="InterPro" id="IPR001647">
    <property type="entry name" value="HTH_TetR"/>
</dbReference>
<evidence type="ECO:0000313" key="7">
    <source>
        <dbReference type="EMBL" id="UYF92317.1"/>
    </source>
</evidence>
<reference evidence="7" key="3">
    <citation type="submission" date="2022-09" db="EMBL/GenBank/DDBJ databases">
        <title>The genome sequence of Rhodococcus aetherivorans N1.</title>
        <authorList>
            <person name="Jiang W."/>
        </authorList>
    </citation>
    <scope>NUCLEOTIDE SEQUENCE</scope>
    <source>
        <strain evidence="7">N1</strain>
    </source>
</reference>
<evidence type="ECO:0000313" key="9">
    <source>
        <dbReference type="Proteomes" id="UP001163947"/>
    </source>
</evidence>
<evidence type="ECO:0000313" key="8">
    <source>
        <dbReference type="Proteomes" id="UP000325466"/>
    </source>
</evidence>
<evidence type="ECO:0000256" key="2">
    <source>
        <dbReference type="ARBA" id="ARBA00023125"/>
    </source>
</evidence>
<proteinExistence type="predicted"/>
<dbReference type="Proteomes" id="UP001163947">
    <property type="component" value="Chromosome"/>
</dbReference>
<dbReference type="Proteomes" id="UP000325466">
    <property type="component" value="Unassembled WGS sequence"/>
</dbReference>
<protein>
    <submittedName>
        <fullName evidence="7">TetR family transcriptional regulator</fullName>
    </submittedName>
    <submittedName>
        <fullName evidence="6">Transcriptional regulator, TetR family</fullName>
    </submittedName>
</protein>
<dbReference type="Gene3D" id="1.10.357.10">
    <property type="entry name" value="Tetracycline Repressor, domain 2"/>
    <property type="match status" value="1"/>
</dbReference>
<dbReference type="PRINTS" id="PR00455">
    <property type="entry name" value="HTHTETR"/>
</dbReference>
<dbReference type="Pfam" id="PF00440">
    <property type="entry name" value="TetR_N"/>
    <property type="match status" value="1"/>
</dbReference>
<sequence length="192" mass="20875">MSKSERTRQRIQATAVQLFTEDGYDAVTVDRIASAAGVSHMTFFRYFPSKDAVLLDDPYDPVIADAVAAQPADRSPLERACRGILDAWALIPETDLGDVRTRLRIVAAHPRLRARMWENTLRTQEAVAAALAEPGTRRLEAAVAAGACMGALMAALTDWAETGDEALGNRIASALHQLAPEARPSRQPREVP</sequence>
<gene>
    <name evidence="7" type="ORF">OCS65_17665</name>
    <name evidence="6" type="ORF">RAJCM14343_4128</name>
</gene>
<dbReference type="EMBL" id="CP106982">
    <property type="protein sequence ID" value="UYF92317.1"/>
    <property type="molecule type" value="Genomic_DNA"/>
</dbReference>
<reference evidence="6 8" key="1">
    <citation type="journal article" date="2018" name="Biodegradation">
        <title>1,4-Dioxane degradation characteristics of Rhodococcus aetherivorans JCM 14343.</title>
        <authorList>
            <person name="Inoue D."/>
            <person name="Tsunoda T."/>
            <person name="Yamamoto N."/>
            <person name="Ike M."/>
            <person name="Sei K."/>
        </authorList>
    </citation>
    <scope>NUCLEOTIDE SEQUENCE [LARGE SCALE GENOMIC DNA]</scope>
    <source>
        <strain evidence="6 8">JCM 14343</strain>
    </source>
</reference>
<dbReference type="InterPro" id="IPR050109">
    <property type="entry name" value="HTH-type_TetR-like_transc_reg"/>
</dbReference>
<feature type="DNA-binding region" description="H-T-H motif" evidence="4">
    <location>
        <begin position="28"/>
        <end position="47"/>
    </location>
</feature>
<organism evidence="7 9">
    <name type="scientific">Rhodococcus aetherivorans</name>
    <dbReference type="NCBI Taxonomy" id="191292"/>
    <lineage>
        <taxon>Bacteria</taxon>
        <taxon>Bacillati</taxon>
        <taxon>Actinomycetota</taxon>
        <taxon>Actinomycetes</taxon>
        <taxon>Mycobacteriales</taxon>
        <taxon>Nocardiaceae</taxon>
        <taxon>Rhodococcus</taxon>
    </lineage>
</organism>
<keyword evidence="1" id="KW-0805">Transcription regulation</keyword>
<dbReference type="Gene3D" id="1.10.10.60">
    <property type="entry name" value="Homeodomain-like"/>
    <property type="match status" value="1"/>
</dbReference>
<dbReference type="GeneID" id="83622284"/>
<evidence type="ECO:0000256" key="3">
    <source>
        <dbReference type="ARBA" id="ARBA00023163"/>
    </source>
</evidence>
<keyword evidence="2 4" id="KW-0238">DNA-binding</keyword>
<accession>A0A059MRP3</accession>
<dbReference type="GO" id="GO:0003700">
    <property type="term" value="F:DNA-binding transcription factor activity"/>
    <property type="evidence" value="ECO:0007669"/>
    <property type="project" value="TreeGrafter"/>
</dbReference>
<dbReference type="GO" id="GO:0000976">
    <property type="term" value="F:transcription cis-regulatory region binding"/>
    <property type="evidence" value="ECO:0007669"/>
    <property type="project" value="TreeGrafter"/>
</dbReference>
<accession>N1M157</accession>
<dbReference type="AlphaFoldDB" id="A0A059MRP3"/>
<name>A0A059MRP3_9NOCA</name>
<dbReference type="SUPFAM" id="SSF46689">
    <property type="entry name" value="Homeodomain-like"/>
    <property type="match status" value="1"/>
</dbReference>
<keyword evidence="3" id="KW-0804">Transcription</keyword>
<feature type="domain" description="HTH tetR-type" evidence="5">
    <location>
        <begin position="5"/>
        <end position="65"/>
    </location>
</feature>
<dbReference type="InterPro" id="IPR041347">
    <property type="entry name" value="MftR_C"/>
</dbReference>
<dbReference type="PANTHER" id="PTHR30055:SF234">
    <property type="entry name" value="HTH-TYPE TRANSCRIPTIONAL REGULATOR BETI"/>
    <property type="match status" value="1"/>
</dbReference>